<dbReference type="SUPFAM" id="SSF56601">
    <property type="entry name" value="beta-lactamase/transpeptidase-like"/>
    <property type="match status" value="1"/>
</dbReference>
<gene>
    <name evidence="4" type="ORF">B0A62_17795</name>
    <name evidence="3" type="ORF">IW20_01910</name>
</gene>
<organism evidence="3 5">
    <name type="scientific">Flavobacterium hydatis</name>
    <name type="common">Cytophaga aquatilis</name>
    <dbReference type="NCBI Taxonomy" id="991"/>
    <lineage>
        <taxon>Bacteria</taxon>
        <taxon>Pseudomonadati</taxon>
        <taxon>Bacteroidota</taxon>
        <taxon>Flavobacteriia</taxon>
        <taxon>Flavobacteriales</taxon>
        <taxon>Flavobacteriaceae</taxon>
        <taxon>Flavobacterium</taxon>
    </lineage>
</organism>
<dbReference type="STRING" id="991.IW20_01910"/>
<dbReference type="eggNOG" id="COG1680">
    <property type="taxonomic scope" value="Bacteria"/>
</dbReference>
<comment type="caution">
    <text evidence="3">The sequence shown here is derived from an EMBL/GenBank/DDBJ whole genome shotgun (WGS) entry which is preliminary data.</text>
</comment>
<dbReference type="Pfam" id="PF00144">
    <property type="entry name" value="Beta-lactamase"/>
    <property type="match status" value="1"/>
</dbReference>
<dbReference type="InterPro" id="IPR050491">
    <property type="entry name" value="AmpC-like"/>
</dbReference>
<accession>A0A086AT93</accession>
<evidence type="ECO:0000313" key="3">
    <source>
        <dbReference type="EMBL" id="KFF19907.1"/>
    </source>
</evidence>
<dbReference type="PANTHER" id="PTHR46825:SF9">
    <property type="entry name" value="BETA-LACTAMASE-RELATED DOMAIN-CONTAINING PROTEIN"/>
    <property type="match status" value="1"/>
</dbReference>
<dbReference type="EMBL" id="MUGY01000025">
    <property type="protein sequence ID" value="OXA91528.1"/>
    <property type="molecule type" value="Genomic_DNA"/>
</dbReference>
<dbReference type="Gene3D" id="3.40.710.10">
    <property type="entry name" value="DD-peptidase/beta-lactamase superfamily"/>
    <property type="match status" value="1"/>
</dbReference>
<keyword evidence="4" id="KW-0378">Hydrolase</keyword>
<name>A0A086AT93_FLAHY</name>
<dbReference type="PANTHER" id="PTHR46825">
    <property type="entry name" value="D-ALANYL-D-ALANINE-CARBOXYPEPTIDASE/ENDOPEPTIDASE AMPH"/>
    <property type="match status" value="1"/>
</dbReference>
<dbReference type="EMBL" id="JPRM01000002">
    <property type="protein sequence ID" value="KFF19907.1"/>
    <property type="molecule type" value="Genomic_DNA"/>
</dbReference>
<dbReference type="RefSeq" id="WP_035617995.1">
    <property type="nucleotide sequence ID" value="NZ_JBEWQG010000009.1"/>
</dbReference>
<dbReference type="Proteomes" id="UP000198424">
    <property type="component" value="Unassembled WGS sequence"/>
</dbReference>
<feature type="domain" description="Beta-lactamase-related" evidence="2">
    <location>
        <begin position="39"/>
        <end position="335"/>
    </location>
</feature>
<dbReference type="GO" id="GO:0016787">
    <property type="term" value="F:hydrolase activity"/>
    <property type="evidence" value="ECO:0007669"/>
    <property type="project" value="UniProtKB-KW"/>
</dbReference>
<feature type="chain" id="PRO_5001803238" evidence="1">
    <location>
        <begin position="22"/>
        <end position="352"/>
    </location>
</feature>
<evidence type="ECO:0000313" key="5">
    <source>
        <dbReference type="Proteomes" id="UP000028712"/>
    </source>
</evidence>
<dbReference type="AlphaFoldDB" id="A0A086AT93"/>
<dbReference type="Proteomes" id="UP000028712">
    <property type="component" value="Unassembled WGS sequence"/>
</dbReference>
<dbReference type="InterPro" id="IPR012338">
    <property type="entry name" value="Beta-lactam/transpept-like"/>
</dbReference>
<keyword evidence="6" id="KW-1185">Reference proteome</keyword>
<proteinExistence type="predicted"/>
<evidence type="ECO:0000313" key="6">
    <source>
        <dbReference type="Proteomes" id="UP000198424"/>
    </source>
</evidence>
<reference evidence="3 5" key="1">
    <citation type="submission" date="2014-07" db="EMBL/GenBank/DDBJ databases">
        <title>Genome of Flavobacterium hydatis DSM 2063.</title>
        <authorList>
            <person name="Pipes S.E."/>
            <person name="Stropko S.J."/>
            <person name="Newman J.D."/>
        </authorList>
    </citation>
    <scope>NUCLEOTIDE SEQUENCE [LARGE SCALE GENOMIC DNA]</scope>
    <source>
        <strain evidence="3 5">DSM 2063</strain>
    </source>
</reference>
<keyword evidence="1" id="KW-0732">Signal</keyword>
<dbReference type="InterPro" id="IPR001466">
    <property type="entry name" value="Beta-lactam-related"/>
</dbReference>
<sequence>MKTILKSLVTLFLIWNSALSAQNLERKIDSLITSKFKPENPGAVFMAVKKGKVIYRKAFGMANLEFDIKMKPEFVFEIGSMTKQFTAVSILMLAEQGKLKLNDDITKFIPDYPTNGNRITIHHLLTHTSGIKDFTSMKEIKDIARRDLSPKELVDFFKNEPIDLLPGEQYKYCNSGYVLLGYIIETVSGQSYEEFITKNIFKKIGMENTYYANHEKIIKNRVSGYRDKGGYINANYISFSIPYASGSIMSNVDDMLKWQNAINENVLLNAAFTEKAFTNYQLDNGIKIDYGYGWHLEKVKDKIVREHGGSIFGFKSMGVYEPSEQIYVIGLSNCDCNSPTSITRDIASLLMN</sequence>
<evidence type="ECO:0000256" key="1">
    <source>
        <dbReference type="SAM" id="SignalP"/>
    </source>
</evidence>
<evidence type="ECO:0000259" key="2">
    <source>
        <dbReference type="Pfam" id="PF00144"/>
    </source>
</evidence>
<protein>
    <submittedName>
        <fullName evidence="3">Beta-lactamase</fullName>
    </submittedName>
    <submittedName>
        <fullName evidence="4">Serine hydrolase</fullName>
    </submittedName>
</protein>
<reference evidence="4 6" key="2">
    <citation type="submission" date="2016-11" db="EMBL/GenBank/DDBJ databases">
        <title>Whole genomes of Flavobacteriaceae.</title>
        <authorList>
            <person name="Stine C."/>
            <person name="Li C."/>
            <person name="Tadesse D."/>
        </authorList>
    </citation>
    <scope>NUCLEOTIDE SEQUENCE [LARGE SCALE GENOMIC DNA]</scope>
    <source>
        <strain evidence="4 6">ATCC 29551</strain>
    </source>
</reference>
<evidence type="ECO:0000313" key="4">
    <source>
        <dbReference type="EMBL" id="OXA91528.1"/>
    </source>
</evidence>
<dbReference type="OrthoDB" id="9793489at2"/>
<feature type="signal peptide" evidence="1">
    <location>
        <begin position="1"/>
        <end position="21"/>
    </location>
</feature>